<dbReference type="KEGG" id="mpsy:CEK71_20805"/>
<keyword evidence="2" id="KW-1185">Reference proteome</keyword>
<dbReference type="Proteomes" id="UP000197019">
    <property type="component" value="Chromosome"/>
</dbReference>
<sequence>MAILKEKVETGRNTDITLLFLVNNKAIDHKQLTRVQLYLGDVLLDSQMRSDLFDFSQSDGLVVKLGQAGLAVGRYLCRVYLFDSVNTLGKPWDDDVLMVEVL</sequence>
<evidence type="ECO:0000313" key="2">
    <source>
        <dbReference type="Proteomes" id="UP000197019"/>
    </source>
</evidence>
<reference evidence="1 2" key="1">
    <citation type="submission" date="2017-06" db="EMBL/GenBank/DDBJ databases">
        <title>Genome Sequencing of the methanotroph Methylovulum psychrotolerants str. HV10-M2 isolated from a high-altitude environment.</title>
        <authorList>
            <person name="Mateos-Rivera A."/>
        </authorList>
    </citation>
    <scope>NUCLEOTIDE SEQUENCE [LARGE SCALE GENOMIC DNA]</scope>
    <source>
        <strain evidence="1 2">HV10_M2</strain>
    </source>
</reference>
<name>A0A1Z4C482_9GAMM</name>
<dbReference type="EMBL" id="CP022129">
    <property type="protein sequence ID" value="ASF48308.1"/>
    <property type="molecule type" value="Genomic_DNA"/>
</dbReference>
<gene>
    <name evidence="1" type="ORF">CEK71_20805</name>
</gene>
<evidence type="ECO:0000313" key="1">
    <source>
        <dbReference type="EMBL" id="ASF48308.1"/>
    </source>
</evidence>
<proteinExistence type="predicted"/>
<dbReference type="RefSeq" id="WP_088621178.1">
    <property type="nucleotide sequence ID" value="NZ_CP022129.1"/>
</dbReference>
<organism evidence="1 2">
    <name type="scientific">Methylovulum psychrotolerans</name>
    <dbReference type="NCBI Taxonomy" id="1704499"/>
    <lineage>
        <taxon>Bacteria</taxon>
        <taxon>Pseudomonadati</taxon>
        <taxon>Pseudomonadota</taxon>
        <taxon>Gammaproteobacteria</taxon>
        <taxon>Methylococcales</taxon>
        <taxon>Methylococcaceae</taxon>
        <taxon>Methylovulum</taxon>
    </lineage>
</organism>
<protein>
    <submittedName>
        <fullName evidence="1">Uncharacterized protein</fullName>
    </submittedName>
</protein>
<dbReference type="AlphaFoldDB" id="A0A1Z4C482"/>
<accession>A0A1Z4C482</accession>